<accession>A0AAX6EIL4</accession>
<evidence type="ECO:0000256" key="2">
    <source>
        <dbReference type="SAM" id="MobiDB-lite"/>
    </source>
</evidence>
<dbReference type="PRINTS" id="PR00625">
    <property type="entry name" value="JDOMAIN"/>
</dbReference>
<dbReference type="FunFam" id="2.60.260.20:FF:000006">
    <property type="entry name" value="DnaJ subfamily B member 13"/>
    <property type="match status" value="1"/>
</dbReference>
<dbReference type="InterPro" id="IPR001623">
    <property type="entry name" value="DnaJ_domain"/>
</dbReference>
<dbReference type="SUPFAM" id="SSF46565">
    <property type="entry name" value="Chaperone J-domain"/>
    <property type="match status" value="1"/>
</dbReference>
<dbReference type="PROSITE" id="PS00636">
    <property type="entry name" value="DNAJ_1"/>
    <property type="match status" value="1"/>
</dbReference>
<keyword evidence="1" id="KW-0143">Chaperone</keyword>
<evidence type="ECO:0000313" key="4">
    <source>
        <dbReference type="EMBL" id="KAJ6803893.1"/>
    </source>
</evidence>
<dbReference type="CDD" id="cd10747">
    <property type="entry name" value="DnaJ_C"/>
    <property type="match status" value="1"/>
</dbReference>
<dbReference type="PANTHER" id="PTHR24078">
    <property type="entry name" value="DNAJ HOMOLOG SUBFAMILY C MEMBER"/>
    <property type="match status" value="1"/>
</dbReference>
<dbReference type="InterPro" id="IPR018253">
    <property type="entry name" value="DnaJ_domain_CS"/>
</dbReference>
<dbReference type="GO" id="GO:0005829">
    <property type="term" value="C:cytosol"/>
    <property type="evidence" value="ECO:0007669"/>
    <property type="project" value="TreeGrafter"/>
</dbReference>
<dbReference type="Proteomes" id="UP001140949">
    <property type="component" value="Unassembled WGS sequence"/>
</dbReference>
<evidence type="ECO:0000256" key="1">
    <source>
        <dbReference type="ARBA" id="ARBA00023186"/>
    </source>
</evidence>
<dbReference type="Gene3D" id="1.10.287.110">
    <property type="entry name" value="DnaJ domain"/>
    <property type="match status" value="1"/>
</dbReference>
<dbReference type="Gene3D" id="2.60.260.20">
    <property type="entry name" value="Urease metallochaperone UreE, N-terminal domain"/>
    <property type="match status" value="2"/>
</dbReference>
<dbReference type="EMBL" id="JANAVB010036219">
    <property type="protein sequence ID" value="KAJ6803893.1"/>
    <property type="molecule type" value="Genomic_DNA"/>
</dbReference>
<feature type="compositionally biased region" description="Pro residues" evidence="2">
    <location>
        <begin position="78"/>
        <end position="88"/>
    </location>
</feature>
<organism evidence="4 5">
    <name type="scientific">Iris pallida</name>
    <name type="common">Sweet iris</name>
    <dbReference type="NCBI Taxonomy" id="29817"/>
    <lineage>
        <taxon>Eukaryota</taxon>
        <taxon>Viridiplantae</taxon>
        <taxon>Streptophyta</taxon>
        <taxon>Embryophyta</taxon>
        <taxon>Tracheophyta</taxon>
        <taxon>Spermatophyta</taxon>
        <taxon>Magnoliopsida</taxon>
        <taxon>Liliopsida</taxon>
        <taxon>Asparagales</taxon>
        <taxon>Iridaceae</taxon>
        <taxon>Iridoideae</taxon>
        <taxon>Irideae</taxon>
        <taxon>Iris</taxon>
    </lineage>
</organism>
<dbReference type="FunFam" id="2.60.260.20:FF:000002">
    <property type="entry name" value="Dnaj homolog subfamily b member"/>
    <property type="match status" value="1"/>
</dbReference>
<proteinExistence type="predicted"/>
<dbReference type="AlphaFoldDB" id="A0AAX6EIL4"/>
<evidence type="ECO:0000313" key="5">
    <source>
        <dbReference type="Proteomes" id="UP001140949"/>
    </source>
</evidence>
<dbReference type="InterPro" id="IPR008971">
    <property type="entry name" value="HSP40/DnaJ_pept-bd"/>
</dbReference>
<dbReference type="InterPro" id="IPR036869">
    <property type="entry name" value="J_dom_sf"/>
</dbReference>
<reference evidence="4" key="2">
    <citation type="submission" date="2023-04" db="EMBL/GenBank/DDBJ databases">
        <authorList>
            <person name="Bruccoleri R.E."/>
            <person name="Oakeley E.J."/>
            <person name="Faust A.-M."/>
            <person name="Dessus-Babus S."/>
            <person name="Altorfer M."/>
            <person name="Burckhardt D."/>
            <person name="Oertli M."/>
            <person name="Naumann U."/>
            <person name="Petersen F."/>
            <person name="Wong J."/>
        </authorList>
    </citation>
    <scope>NUCLEOTIDE SEQUENCE</scope>
    <source>
        <strain evidence="4">GSM-AAB239-AS_SAM_17_03QT</strain>
        <tissue evidence="4">Leaf</tissue>
    </source>
</reference>
<dbReference type="GO" id="GO:0051087">
    <property type="term" value="F:protein-folding chaperone binding"/>
    <property type="evidence" value="ECO:0007669"/>
    <property type="project" value="TreeGrafter"/>
</dbReference>
<protein>
    <recommendedName>
        <fullName evidence="3">J domain-containing protein</fullName>
    </recommendedName>
</protein>
<dbReference type="InterPro" id="IPR051339">
    <property type="entry name" value="DnaJ_subfamily_B"/>
</dbReference>
<feature type="domain" description="J" evidence="3">
    <location>
        <begin position="4"/>
        <end position="70"/>
    </location>
</feature>
<dbReference type="SMART" id="SM00271">
    <property type="entry name" value="DnaJ"/>
    <property type="match status" value="1"/>
</dbReference>
<dbReference type="PANTHER" id="PTHR24078:SF532">
    <property type="entry name" value="J DOMAIN-CONTAINING PROTEIN"/>
    <property type="match status" value="1"/>
</dbReference>
<dbReference type="GO" id="GO:0006457">
    <property type="term" value="P:protein folding"/>
    <property type="evidence" value="ECO:0007669"/>
    <property type="project" value="InterPro"/>
</dbReference>
<dbReference type="Pfam" id="PF01556">
    <property type="entry name" value="DnaJ_C"/>
    <property type="match status" value="1"/>
</dbReference>
<dbReference type="PROSITE" id="PS50076">
    <property type="entry name" value="DNAJ_2"/>
    <property type="match status" value="1"/>
</dbReference>
<feature type="region of interest" description="Disordered" evidence="2">
    <location>
        <begin position="71"/>
        <end position="102"/>
    </location>
</feature>
<dbReference type="Pfam" id="PF00226">
    <property type="entry name" value="DnaJ"/>
    <property type="match status" value="1"/>
</dbReference>
<keyword evidence="5" id="KW-1185">Reference proteome</keyword>
<dbReference type="CDD" id="cd06257">
    <property type="entry name" value="DnaJ"/>
    <property type="match status" value="1"/>
</dbReference>
<dbReference type="InterPro" id="IPR002939">
    <property type="entry name" value="DnaJ_C"/>
</dbReference>
<dbReference type="GO" id="GO:0051082">
    <property type="term" value="F:unfolded protein binding"/>
    <property type="evidence" value="ECO:0007669"/>
    <property type="project" value="InterPro"/>
</dbReference>
<dbReference type="SUPFAM" id="SSF49493">
    <property type="entry name" value="HSP40/DnaJ peptide-binding domain"/>
    <property type="match status" value="2"/>
</dbReference>
<sequence length="313" mass="34734">MGVDYYKTLHVDRNTKDDDIKKAYHRLAIRWHPDKNPNNVKEAEAKFKEICRAYDVLSDPRKRALYEQFGEEGIDGGAPPPPPTPAPAPRRGGGGGGRAEEALDFSNPLEALRERLMREDAMKRGGARVPATARKRTHTERTLACSLEELYGGNCKKIKISMEVLSPAGTATTVDEILTIDIKPGWKKGTKVTFPAKGGSEHNLPTDLVFVIDERPHGVFKREGNDLIITREISLREALTGCTVHLTTLDGRNLSVPVNSVISPSYEEVIQGEGMPITKESSKKGDLRIRFQIKFPTMLTPEQRTGIMELLPP</sequence>
<gene>
    <name evidence="4" type="ORF">M6B38_188035</name>
</gene>
<reference evidence="4" key="1">
    <citation type="journal article" date="2023" name="GigaByte">
        <title>Genome assembly of the bearded iris, Iris pallida Lam.</title>
        <authorList>
            <person name="Bruccoleri R.E."/>
            <person name="Oakeley E.J."/>
            <person name="Faust A.M.E."/>
            <person name="Altorfer M."/>
            <person name="Dessus-Babus S."/>
            <person name="Burckhardt D."/>
            <person name="Oertli M."/>
            <person name="Naumann U."/>
            <person name="Petersen F."/>
            <person name="Wong J."/>
        </authorList>
    </citation>
    <scope>NUCLEOTIDE SEQUENCE</scope>
    <source>
        <strain evidence="4">GSM-AAB239-AS_SAM_17_03QT</strain>
    </source>
</reference>
<evidence type="ECO:0000259" key="3">
    <source>
        <dbReference type="PROSITE" id="PS50076"/>
    </source>
</evidence>
<dbReference type="GO" id="GO:0005783">
    <property type="term" value="C:endoplasmic reticulum"/>
    <property type="evidence" value="ECO:0007669"/>
    <property type="project" value="UniProtKB-ARBA"/>
</dbReference>
<comment type="caution">
    <text evidence="4">The sequence shown here is derived from an EMBL/GenBank/DDBJ whole genome shotgun (WGS) entry which is preliminary data.</text>
</comment>
<name>A0AAX6EIL4_IRIPA</name>